<comment type="subcellular location">
    <subcellularLocation>
        <location evidence="1 8">Nucleus</location>
    </subcellularLocation>
</comment>
<evidence type="ECO:0000256" key="9">
    <source>
        <dbReference type="SAM" id="Coils"/>
    </source>
</evidence>
<feature type="coiled-coil region" evidence="9">
    <location>
        <begin position="204"/>
        <end position="231"/>
    </location>
</feature>
<evidence type="ECO:0000256" key="10">
    <source>
        <dbReference type="SAM" id="MobiDB-lite"/>
    </source>
</evidence>
<proteinExistence type="inferred from homology"/>
<dbReference type="PANTHER" id="PTHR21428">
    <property type="entry name" value="MEDIATOR OF RNA POLYMERASE II TRANSCRIPTION SUBUNIT 7"/>
    <property type="match status" value="1"/>
</dbReference>
<evidence type="ECO:0000256" key="3">
    <source>
        <dbReference type="ARBA" id="ARBA00020631"/>
    </source>
</evidence>
<dbReference type="SUPFAM" id="SSF140718">
    <property type="entry name" value="Mediator hinge subcomplex-like"/>
    <property type="match status" value="1"/>
</dbReference>
<dbReference type="InterPro" id="IPR009244">
    <property type="entry name" value="Mediatior_Med7"/>
</dbReference>
<dbReference type="GO" id="GO:0070847">
    <property type="term" value="C:core mediator complex"/>
    <property type="evidence" value="ECO:0007669"/>
    <property type="project" value="TreeGrafter"/>
</dbReference>
<dbReference type="Pfam" id="PF05983">
    <property type="entry name" value="Med7"/>
    <property type="match status" value="1"/>
</dbReference>
<protein>
    <recommendedName>
        <fullName evidence="3 8">Mediator of RNA polymerase II transcription subunit 7</fullName>
    </recommendedName>
</protein>
<keyword evidence="4 8" id="KW-0805">Transcription regulation</keyword>
<comment type="subunit">
    <text evidence="8">Component of the Mediator complex.</text>
</comment>
<evidence type="ECO:0000313" key="11">
    <source>
        <dbReference type="EMBL" id="CDZ98390.1"/>
    </source>
</evidence>
<feature type="region of interest" description="Disordered" evidence="10">
    <location>
        <begin position="240"/>
        <end position="263"/>
    </location>
</feature>
<dbReference type="InterPro" id="IPR037212">
    <property type="entry name" value="Med7/Med21-like"/>
</dbReference>
<evidence type="ECO:0000256" key="4">
    <source>
        <dbReference type="ARBA" id="ARBA00023015"/>
    </source>
</evidence>
<dbReference type="InterPro" id="IPR044888">
    <property type="entry name" value="Mediatior_Med7_sf"/>
</dbReference>
<evidence type="ECO:0000256" key="8">
    <source>
        <dbReference type="RuleBase" id="RU364060"/>
    </source>
</evidence>
<reference evidence="11" key="1">
    <citation type="submission" date="2014-08" db="EMBL/GenBank/DDBJ databases">
        <authorList>
            <person name="Sharma Rahul"/>
            <person name="Thines Marco"/>
        </authorList>
    </citation>
    <scope>NUCLEOTIDE SEQUENCE</scope>
</reference>
<dbReference type="PANTHER" id="PTHR21428:SF11">
    <property type="entry name" value="MEDIATOR OF RNA POLYMERASE II TRANSCRIPTION SUBUNIT 7"/>
    <property type="match status" value="1"/>
</dbReference>
<dbReference type="GO" id="GO:0006357">
    <property type="term" value="P:regulation of transcription by RNA polymerase II"/>
    <property type="evidence" value="ECO:0007669"/>
    <property type="project" value="InterPro"/>
</dbReference>
<keyword evidence="5 8" id="KW-0010">Activator</keyword>
<name>A0A0F7SJ13_PHARH</name>
<sequence>MEGEDLGLSSTFPQPPAHHLKFTSANLRLLGLLRDHPARPLSLDKGKQREVLLIDLESQDQNGERIQEPDLPDWDFNELEPPKLDWIEKDETYECFGDVFPVNARVPTIEDMGVPRLIPDDVTNMKPHLLSLLHTYLRTTLLLLGALTRPPSVLAGSEDEQTAPVGAPYVERLEQVGVNMMVGVNGLRGVQAQATLEQIMVDQLQRRRSETADAKRKCAELSNKLASLKALAAEQSALSQTPASVDASSFSTTSPSTIQTIEDREKDMLDLLDSL</sequence>
<evidence type="ECO:0000256" key="5">
    <source>
        <dbReference type="ARBA" id="ARBA00023159"/>
    </source>
</evidence>
<dbReference type="GO" id="GO:0003712">
    <property type="term" value="F:transcription coregulator activity"/>
    <property type="evidence" value="ECO:0007669"/>
    <property type="project" value="InterPro"/>
</dbReference>
<evidence type="ECO:0000256" key="2">
    <source>
        <dbReference type="ARBA" id="ARBA00009994"/>
    </source>
</evidence>
<dbReference type="Gene3D" id="6.10.140.1520">
    <property type="match status" value="1"/>
</dbReference>
<comment type="function">
    <text evidence="8">Component of the Mediator complex, a coactivator involved in the regulated transcription of nearly all RNA polymerase II-dependent genes. Mediator functions as a bridge to convey information from gene-specific regulatory proteins to the basal RNA polymerase II transcription machinery.</text>
</comment>
<evidence type="ECO:0000256" key="1">
    <source>
        <dbReference type="ARBA" id="ARBA00004123"/>
    </source>
</evidence>
<feature type="compositionally biased region" description="Polar residues" evidence="10">
    <location>
        <begin position="241"/>
        <end position="260"/>
    </location>
</feature>
<dbReference type="AlphaFoldDB" id="A0A0F7SJ13"/>
<organism evidence="11">
    <name type="scientific">Phaffia rhodozyma</name>
    <name type="common">Yeast</name>
    <name type="synonym">Xanthophyllomyces dendrorhous</name>
    <dbReference type="NCBI Taxonomy" id="264483"/>
    <lineage>
        <taxon>Eukaryota</taxon>
        <taxon>Fungi</taxon>
        <taxon>Dikarya</taxon>
        <taxon>Basidiomycota</taxon>
        <taxon>Agaricomycotina</taxon>
        <taxon>Tremellomycetes</taxon>
        <taxon>Cystofilobasidiales</taxon>
        <taxon>Mrakiaceae</taxon>
        <taxon>Phaffia</taxon>
    </lineage>
</organism>
<evidence type="ECO:0000256" key="7">
    <source>
        <dbReference type="ARBA" id="ARBA00023242"/>
    </source>
</evidence>
<keyword evidence="9" id="KW-0175">Coiled coil</keyword>
<comment type="similarity">
    <text evidence="2 8">Belongs to the Mediator complex subunit 7 family.</text>
</comment>
<keyword evidence="6 8" id="KW-0804">Transcription</keyword>
<dbReference type="GO" id="GO:0016592">
    <property type="term" value="C:mediator complex"/>
    <property type="evidence" value="ECO:0007669"/>
    <property type="project" value="InterPro"/>
</dbReference>
<keyword evidence="7 8" id="KW-0539">Nucleus</keyword>
<dbReference type="Gene3D" id="6.10.140.200">
    <property type="match status" value="1"/>
</dbReference>
<evidence type="ECO:0000256" key="6">
    <source>
        <dbReference type="ARBA" id="ARBA00023163"/>
    </source>
</evidence>
<accession>A0A0F7SJ13</accession>
<dbReference type="EMBL" id="LN483345">
    <property type="protein sequence ID" value="CDZ98390.1"/>
    <property type="molecule type" value="Genomic_DNA"/>
</dbReference>